<protein>
    <submittedName>
        <fullName evidence="1">Uncharacterized protein</fullName>
    </submittedName>
</protein>
<comment type="caution">
    <text evidence="1">The sequence shown here is derived from an EMBL/GenBank/DDBJ whole genome shotgun (WGS) entry which is preliminary data.</text>
</comment>
<name>A0ABP3PF69_9PROT</name>
<dbReference type="Proteomes" id="UP001499951">
    <property type="component" value="Unassembled WGS sequence"/>
</dbReference>
<keyword evidence="2" id="KW-1185">Reference proteome</keyword>
<dbReference type="RefSeq" id="WP_166933256.1">
    <property type="nucleotide sequence ID" value="NZ_BAAADD010000003.1"/>
</dbReference>
<accession>A0ABP3PF69</accession>
<dbReference type="EMBL" id="BAAADD010000003">
    <property type="protein sequence ID" value="GAA0566302.1"/>
    <property type="molecule type" value="Genomic_DNA"/>
</dbReference>
<proteinExistence type="predicted"/>
<evidence type="ECO:0000313" key="1">
    <source>
        <dbReference type="EMBL" id="GAA0566302.1"/>
    </source>
</evidence>
<reference evidence="2" key="1">
    <citation type="journal article" date="2019" name="Int. J. Syst. Evol. Microbiol.">
        <title>The Global Catalogue of Microorganisms (GCM) 10K type strain sequencing project: providing services to taxonomists for standard genome sequencing and annotation.</title>
        <authorList>
            <consortium name="The Broad Institute Genomics Platform"/>
            <consortium name="The Broad Institute Genome Sequencing Center for Infectious Disease"/>
            <person name="Wu L."/>
            <person name="Ma J."/>
        </authorList>
    </citation>
    <scope>NUCLEOTIDE SEQUENCE [LARGE SCALE GENOMIC DNA]</scope>
    <source>
        <strain evidence="2">JCM 15089</strain>
    </source>
</reference>
<evidence type="ECO:0000313" key="2">
    <source>
        <dbReference type="Proteomes" id="UP001499951"/>
    </source>
</evidence>
<gene>
    <name evidence="1" type="ORF">GCM10008942_13410</name>
</gene>
<organism evidence="1 2">
    <name type="scientific">Rhizomicrobium electricum</name>
    <dbReference type="NCBI Taxonomy" id="480070"/>
    <lineage>
        <taxon>Bacteria</taxon>
        <taxon>Pseudomonadati</taxon>
        <taxon>Pseudomonadota</taxon>
        <taxon>Alphaproteobacteria</taxon>
        <taxon>Micropepsales</taxon>
        <taxon>Micropepsaceae</taxon>
        <taxon>Rhizomicrobium</taxon>
    </lineage>
</organism>
<sequence length="89" mass="9190">MPKEDKDLIPEYDVQVTPVSMAGAPIATQSAGPAGVPMQVPGGGGYVLTSGSNAPIIVQSAQPSLLVITLAPKKEGKKEKKSSSVFQRL</sequence>